<organism evidence="2 3">
    <name type="scientific">Flavihumibacter petaseus NBRC 106054</name>
    <dbReference type="NCBI Taxonomy" id="1220578"/>
    <lineage>
        <taxon>Bacteria</taxon>
        <taxon>Pseudomonadati</taxon>
        <taxon>Bacteroidota</taxon>
        <taxon>Chitinophagia</taxon>
        <taxon>Chitinophagales</taxon>
        <taxon>Chitinophagaceae</taxon>
        <taxon>Flavihumibacter</taxon>
    </lineage>
</organism>
<comment type="caution">
    <text evidence="2">The sequence shown here is derived from an EMBL/GenBank/DDBJ whole genome shotgun (WGS) entry which is preliminary data.</text>
</comment>
<dbReference type="Proteomes" id="UP000033121">
    <property type="component" value="Unassembled WGS sequence"/>
</dbReference>
<dbReference type="STRING" id="1220578.FPE01S_02_03450"/>
<keyword evidence="1" id="KW-0732">Signal</keyword>
<evidence type="ECO:0008006" key="4">
    <source>
        <dbReference type="Google" id="ProtNLM"/>
    </source>
</evidence>
<name>A0A0E9N0R6_9BACT</name>
<evidence type="ECO:0000313" key="2">
    <source>
        <dbReference type="EMBL" id="GAO43241.1"/>
    </source>
</evidence>
<keyword evidence="3" id="KW-1185">Reference proteome</keyword>
<gene>
    <name evidence="2" type="ORF">FPE01S_02_03450</name>
</gene>
<dbReference type="EMBL" id="BBWV01000002">
    <property type="protein sequence ID" value="GAO43241.1"/>
    <property type="molecule type" value="Genomic_DNA"/>
</dbReference>
<evidence type="ECO:0000256" key="1">
    <source>
        <dbReference type="SAM" id="SignalP"/>
    </source>
</evidence>
<sequence length="208" mass="23348">MNPIRVMISAVFCLIGATTLAQQNQTIFGDKGIHGSTGYGAAGNKFTSINGHYANMPEIYGGWFVNHRFMIGLEMAATTNRIPVPAANQIVPDPDRCYQYGQFGLMTEYVFASKKSFHVAVNLMTGSGFMLQYYRGNKYDWHYDSEVYDENFFFVMEPGVQLEVNLLQWLRFSPGISYRRAFGSSSKGLTDDDISSLSGNLTLKFGRF</sequence>
<feature type="signal peptide" evidence="1">
    <location>
        <begin position="1"/>
        <end position="21"/>
    </location>
</feature>
<dbReference type="AlphaFoldDB" id="A0A0E9N0R6"/>
<protein>
    <recommendedName>
        <fullName evidence="4">Outer membrane protein beta-barrel domain-containing protein</fullName>
    </recommendedName>
</protein>
<dbReference type="OrthoDB" id="1122635at2"/>
<proteinExistence type="predicted"/>
<feature type="chain" id="PRO_5002430127" description="Outer membrane protein beta-barrel domain-containing protein" evidence="1">
    <location>
        <begin position="22"/>
        <end position="208"/>
    </location>
</feature>
<dbReference type="RefSeq" id="WP_046369153.1">
    <property type="nucleotide sequence ID" value="NZ_BBWV01000002.1"/>
</dbReference>
<reference evidence="2 3" key="1">
    <citation type="submission" date="2015-04" db="EMBL/GenBank/DDBJ databases">
        <title>Whole genome shotgun sequence of Flavihumibacter petaseus NBRC 106054.</title>
        <authorList>
            <person name="Miyazawa S."/>
            <person name="Hosoyama A."/>
            <person name="Hashimoto M."/>
            <person name="Noguchi M."/>
            <person name="Tsuchikane K."/>
            <person name="Ohji S."/>
            <person name="Yamazoe A."/>
            <person name="Ichikawa N."/>
            <person name="Kimura A."/>
            <person name="Fujita N."/>
        </authorList>
    </citation>
    <scope>NUCLEOTIDE SEQUENCE [LARGE SCALE GENOMIC DNA]</scope>
    <source>
        <strain evidence="2 3">NBRC 106054</strain>
    </source>
</reference>
<evidence type="ECO:0000313" key="3">
    <source>
        <dbReference type="Proteomes" id="UP000033121"/>
    </source>
</evidence>
<accession>A0A0E9N0R6</accession>